<evidence type="ECO:0000256" key="5">
    <source>
        <dbReference type="ARBA" id="ARBA00022737"/>
    </source>
</evidence>
<evidence type="ECO:0000256" key="13">
    <source>
        <dbReference type="SAM" id="SignalP"/>
    </source>
</evidence>
<dbReference type="GO" id="GO:0004674">
    <property type="term" value="F:protein serine/threonine kinase activity"/>
    <property type="evidence" value="ECO:0007669"/>
    <property type="project" value="UniProtKB-EC"/>
</dbReference>
<dbReference type="PANTHER" id="PTHR48056">
    <property type="entry name" value="LRR RECEPTOR-LIKE SERINE/THREONINE-PROTEIN KINASE-RELATED"/>
    <property type="match status" value="1"/>
</dbReference>
<dbReference type="InterPro" id="IPR001245">
    <property type="entry name" value="Ser-Thr/Tyr_kinase_cat_dom"/>
</dbReference>
<dbReference type="FunFam" id="3.30.200.20:FF:000433">
    <property type="entry name" value="Predicted protein"/>
    <property type="match status" value="1"/>
</dbReference>
<accession>A0A022S1P6</accession>
<keyword evidence="4 13" id="KW-0732">Signal</keyword>
<dbReference type="SMART" id="SM00369">
    <property type="entry name" value="LRR_TYP"/>
    <property type="match status" value="7"/>
</dbReference>
<dbReference type="GO" id="GO:0006952">
    <property type="term" value="P:defense response"/>
    <property type="evidence" value="ECO:0007669"/>
    <property type="project" value="UniProtKB-ARBA"/>
</dbReference>
<dbReference type="GO" id="GO:0016020">
    <property type="term" value="C:membrane"/>
    <property type="evidence" value="ECO:0007669"/>
    <property type="project" value="UniProtKB-SubCell"/>
</dbReference>
<keyword evidence="6" id="KW-0547">Nucleotide-binding</keyword>
<feature type="region of interest" description="Disordered" evidence="11">
    <location>
        <begin position="842"/>
        <end position="912"/>
    </location>
</feature>
<feature type="domain" description="Protein kinase" evidence="14">
    <location>
        <begin position="517"/>
        <end position="812"/>
    </location>
</feature>
<dbReference type="GO" id="GO:0051707">
    <property type="term" value="P:response to other organism"/>
    <property type="evidence" value="ECO:0007669"/>
    <property type="project" value="UniProtKB-ARBA"/>
</dbReference>
<evidence type="ECO:0000256" key="9">
    <source>
        <dbReference type="ARBA" id="ARBA00023136"/>
    </source>
</evidence>
<protein>
    <recommendedName>
        <fullName evidence="14">Protein kinase domain-containing protein</fullName>
    </recommendedName>
</protein>
<dbReference type="Gene3D" id="3.30.200.20">
    <property type="entry name" value="Phosphorylase Kinase, domain 1"/>
    <property type="match status" value="1"/>
</dbReference>
<reference evidence="15 16" key="1">
    <citation type="journal article" date="2013" name="Proc. Natl. Acad. Sci. U.S.A.">
        <title>Fine-scale variation in meiotic recombination in Mimulus inferred from population shotgun sequencing.</title>
        <authorList>
            <person name="Hellsten U."/>
            <person name="Wright K.M."/>
            <person name="Jenkins J."/>
            <person name="Shu S."/>
            <person name="Yuan Y."/>
            <person name="Wessler S.R."/>
            <person name="Schmutz J."/>
            <person name="Willis J.H."/>
            <person name="Rokhsar D.S."/>
        </authorList>
    </citation>
    <scope>NUCLEOTIDE SEQUENCE [LARGE SCALE GENOMIC DNA]</scope>
    <source>
        <strain evidence="16">cv. DUN x IM62</strain>
    </source>
</reference>
<keyword evidence="2" id="KW-0433">Leucine-rich repeat</keyword>
<evidence type="ECO:0000256" key="6">
    <source>
        <dbReference type="ARBA" id="ARBA00022741"/>
    </source>
</evidence>
<dbReference type="Proteomes" id="UP000030748">
    <property type="component" value="Unassembled WGS sequence"/>
</dbReference>
<dbReference type="EMBL" id="KI630200">
    <property type="protein sequence ID" value="EYU45165.1"/>
    <property type="molecule type" value="Genomic_DNA"/>
</dbReference>
<evidence type="ECO:0000313" key="15">
    <source>
        <dbReference type="EMBL" id="EYU45165.1"/>
    </source>
</evidence>
<feature type="compositionally biased region" description="Polar residues" evidence="11">
    <location>
        <begin position="842"/>
        <end position="857"/>
    </location>
</feature>
<dbReference type="Pfam" id="PF23598">
    <property type="entry name" value="LRR_14"/>
    <property type="match status" value="1"/>
</dbReference>
<evidence type="ECO:0000256" key="3">
    <source>
        <dbReference type="ARBA" id="ARBA00022692"/>
    </source>
</evidence>
<name>A0A022S1P6_ERYGU</name>
<keyword evidence="8 12" id="KW-1133">Transmembrane helix</keyword>
<evidence type="ECO:0000256" key="1">
    <source>
        <dbReference type="ARBA" id="ARBA00004167"/>
    </source>
</evidence>
<keyword evidence="10" id="KW-0325">Glycoprotein</keyword>
<keyword evidence="3 12" id="KW-0812">Transmembrane</keyword>
<dbReference type="PROSITE" id="PS51450">
    <property type="entry name" value="LRR"/>
    <property type="match status" value="1"/>
</dbReference>
<dbReference type="AlphaFoldDB" id="A0A022S1P6"/>
<sequence>MEAHLKLFILLTFLFLNSSAAAAAAAAQPVPRLSSQTEWRALFDLRSSLGIRAKDWHKKANPCSNWTGIQCKTGRVTGINLSGLRRTHLGNLNPRFAVDSLSNFPFLSVFNSTGFSLPGSIPSWLFERLTNLEVLDLSSCSIYGSLPSSIGRLSRLGSLNLSNNSIAGNIPTALENLSSLSVLDLSQNLFTGQIPKEVAALSNLTKLDFSSNYLSGGIPLEFGSLSNLEFLNLSNNSLSEFIPPQLGNLSKLIELDLGFNSLFGSLPDELGGLKNLEKLMIGNNRMEGSLLDSLFRKLPLLDYLVLSSNNFVGVLPISLWSMSRLEYLDVSSNNLTGDFRNPIGSFNVTNAVFNFSNNLFYGNLNVGFEKLGLIDVSSNYFEGSAPNKTGTTVIFSDNCFTSVPGQRNPDACLKFYSDRGIFFGNDSSVPFEPPLVRFPKTRKRVLTYVMIGVFGGLGFIVILVALILLLSKACSIRSEVHRRSNPRADHVLEAPVDLSGLGQPFTYEQLLVATRDFSSENLIKNGHSGDLFRGKLEGGDYVIIKKVDLRGVTTKESFASELDFFSKGTMAHARVVPLVGHCLEDENEKYLVYKYMLNGDLSSAFYRRTNEDENEEDELQSLDWITRLKIAIGAAEALSYLHHECIPSIVHRDIQASSILLDDKYEVRLGSLSEACDVGANINHNMFARLLRTPHYNIKIITILQLGSSSITCAYDVYCFGKVLLELVTGRLGISALNEADAKQWMDANLPSINIYDKELVIKIIDQSLIIDEDLLEEVWAVAIVAKSCLNPKASRRPSIRHVLKALENPFKVVREENFSSGRLRRASSRQSWTAAIFGSWHHSSSDGSAESGQTSREIIGGLRQTERVGSRGSGAHENSSSHKRSSSDVFPEPVEMQDDESSAPCYCNQEQ</sequence>
<dbReference type="GO" id="GO:0005524">
    <property type="term" value="F:ATP binding"/>
    <property type="evidence" value="ECO:0007669"/>
    <property type="project" value="UniProtKB-KW"/>
</dbReference>
<evidence type="ECO:0000256" key="11">
    <source>
        <dbReference type="SAM" id="MobiDB-lite"/>
    </source>
</evidence>
<dbReference type="InterPro" id="IPR032675">
    <property type="entry name" value="LRR_dom_sf"/>
</dbReference>
<evidence type="ECO:0000256" key="7">
    <source>
        <dbReference type="ARBA" id="ARBA00022840"/>
    </source>
</evidence>
<dbReference type="SUPFAM" id="SSF52058">
    <property type="entry name" value="L domain-like"/>
    <property type="match status" value="1"/>
</dbReference>
<keyword evidence="5" id="KW-0677">Repeat</keyword>
<dbReference type="SUPFAM" id="SSF56112">
    <property type="entry name" value="Protein kinase-like (PK-like)"/>
    <property type="match status" value="1"/>
</dbReference>
<comment type="subcellular location">
    <subcellularLocation>
        <location evidence="1">Membrane</location>
        <topology evidence="1">Single-pass membrane protein</topology>
    </subcellularLocation>
</comment>
<proteinExistence type="predicted"/>
<dbReference type="FunFam" id="3.80.10.10:FF:000400">
    <property type="entry name" value="Nuclear pore complex protein NUP107"/>
    <property type="match status" value="1"/>
</dbReference>
<dbReference type="Pfam" id="PF07714">
    <property type="entry name" value="PK_Tyr_Ser-Thr"/>
    <property type="match status" value="1"/>
</dbReference>
<dbReference type="InterPro" id="IPR011009">
    <property type="entry name" value="Kinase-like_dom_sf"/>
</dbReference>
<dbReference type="InterPro" id="IPR000719">
    <property type="entry name" value="Prot_kinase_dom"/>
</dbReference>
<keyword evidence="9 12" id="KW-0472">Membrane</keyword>
<dbReference type="InterPro" id="IPR003591">
    <property type="entry name" value="Leu-rich_rpt_typical-subtyp"/>
</dbReference>
<feature type="transmembrane region" description="Helical" evidence="12">
    <location>
        <begin position="300"/>
        <end position="320"/>
    </location>
</feature>
<evidence type="ECO:0000256" key="2">
    <source>
        <dbReference type="ARBA" id="ARBA00022614"/>
    </source>
</evidence>
<keyword evidence="16" id="KW-1185">Reference proteome</keyword>
<evidence type="ECO:0000313" key="16">
    <source>
        <dbReference type="Proteomes" id="UP000030748"/>
    </source>
</evidence>
<feature type="signal peptide" evidence="13">
    <location>
        <begin position="1"/>
        <end position="22"/>
    </location>
</feature>
<dbReference type="FunFam" id="3.80.10.10:FF:000383">
    <property type="entry name" value="Leucine-rich repeat receptor protein kinase EMS1"/>
    <property type="match status" value="1"/>
</dbReference>
<dbReference type="PANTHER" id="PTHR48056:SF81">
    <property type="entry name" value="RECEPTOR PROTEIN-TYROSINE KINASE CEPR1"/>
    <property type="match status" value="1"/>
</dbReference>
<feature type="chain" id="PRO_5001505456" description="Protein kinase domain-containing protein" evidence="13">
    <location>
        <begin position="23"/>
        <end position="912"/>
    </location>
</feature>
<evidence type="ECO:0000256" key="8">
    <source>
        <dbReference type="ARBA" id="ARBA00022989"/>
    </source>
</evidence>
<dbReference type="InterPro" id="IPR055414">
    <property type="entry name" value="LRR_R13L4/SHOC2-like"/>
</dbReference>
<dbReference type="Pfam" id="PF08263">
    <property type="entry name" value="LRRNT_2"/>
    <property type="match status" value="1"/>
</dbReference>
<dbReference type="InterPro" id="IPR050647">
    <property type="entry name" value="Plant_LRR-RLKs"/>
</dbReference>
<evidence type="ECO:0000256" key="12">
    <source>
        <dbReference type="SAM" id="Phobius"/>
    </source>
</evidence>
<feature type="transmembrane region" description="Helical" evidence="12">
    <location>
        <begin position="445"/>
        <end position="470"/>
    </location>
</feature>
<keyword evidence="7" id="KW-0067">ATP-binding</keyword>
<evidence type="ECO:0000256" key="4">
    <source>
        <dbReference type="ARBA" id="ARBA00022729"/>
    </source>
</evidence>
<dbReference type="eggNOG" id="ENOG502QR5S">
    <property type="taxonomic scope" value="Eukaryota"/>
</dbReference>
<dbReference type="InterPro" id="IPR001611">
    <property type="entry name" value="Leu-rich_rpt"/>
</dbReference>
<evidence type="ECO:0000259" key="14">
    <source>
        <dbReference type="PROSITE" id="PS50011"/>
    </source>
</evidence>
<dbReference type="Gene3D" id="3.80.10.10">
    <property type="entry name" value="Ribonuclease Inhibitor"/>
    <property type="match status" value="3"/>
</dbReference>
<dbReference type="PROSITE" id="PS50011">
    <property type="entry name" value="PROTEIN_KINASE_DOM"/>
    <property type="match status" value="1"/>
</dbReference>
<dbReference type="Gene3D" id="1.10.510.10">
    <property type="entry name" value="Transferase(Phosphotransferase) domain 1"/>
    <property type="match status" value="1"/>
</dbReference>
<dbReference type="STRING" id="4155.A0A022S1P6"/>
<gene>
    <name evidence="15" type="ORF">MIMGU_mgv1a001015mg</name>
</gene>
<dbReference type="InterPro" id="IPR013210">
    <property type="entry name" value="LRR_N_plant-typ"/>
</dbReference>
<dbReference type="FunFam" id="1.10.510.10:FF:000448">
    <property type="entry name" value="Putative LRR receptor-like serine/threonine-protein kinase"/>
    <property type="match status" value="1"/>
</dbReference>
<evidence type="ECO:0000256" key="10">
    <source>
        <dbReference type="ARBA" id="ARBA00023180"/>
    </source>
</evidence>
<organism evidence="15 16">
    <name type="scientific">Erythranthe guttata</name>
    <name type="common">Yellow monkey flower</name>
    <name type="synonym">Mimulus guttatus</name>
    <dbReference type="NCBI Taxonomy" id="4155"/>
    <lineage>
        <taxon>Eukaryota</taxon>
        <taxon>Viridiplantae</taxon>
        <taxon>Streptophyta</taxon>
        <taxon>Embryophyta</taxon>
        <taxon>Tracheophyta</taxon>
        <taxon>Spermatophyta</taxon>
        <taxon>Magnoliopsida</taxon>
        <taxon>eudicotyledons</taxon>
        <taxon>Gunneridae</taxon>
        <taxon>Pentapetalae</taxon>
        <taxon>asterids</taxon>
        <taxon>lamiids</taxon>
        <taxon>Lamiales</taxon>
        <taxon>Phrymaceae</taxon>
        <taxon>Erythranthe</taxon>
    </lineage>
</organism>